<dbReference type="RefSeq" id="WP_192374853.1">
    <property type="nucleotide sequence ID" value="NZ_CAJHIV010000001.1"/>
</dbReference>
<dbReference type="InterPro" id="IPR003661">
    <property type="entry name" value="HisK_dim/P_dom"/>
</dbReference>
<evidence type="ECO:0000259" key="9">
    <source>
        <dbReference type="PROSITE" id="PS50113"/>
    </source>
</evidence>
<dbReference type="InterPro" id="IPR036097">
    <property type="entry name" value="HisK_dim/P_sf"/>
</dbReference>
<dbReference type="Gene3D" id="3.30.565.10">
    <property type="entry name" value="Histidine kinase-like ATPase, C-terminal domain"/>
    <property type="match status" value="1"/>
</dbReference>
<dbReference type="Pfam" id="PF00512">
    <property type="entry name" value="HisKA"/>
    <property type="match status" value="1"/>
</dbReference>
<dbReference type="InterPro" id="IPR003594">
    <property type="entry name" value="HATPase_dom"/>
</dbReference>
<dbReference type="EC" id="2.7.13.3" evidence="2"/>
<feature type="transmembrane region" description="Helical" evidence="6">
    <location>
        <begin position="12"/>
        <end position="29"/>
    </location>
</feature>
<dbReference type="Gene3D" id="2.10.70.100">
    <property type="match status" value="1"/>
</dbReference>
<dbReference type="Pfam" id="PF02518">
    <property type="entry name" value="HATPase_c"/>
    <property type="match status" value="1"/>
</dbReference>
<feature type="domain" description="PAC" evidence="9">
    <location>
        <begin position="681"/>
        <end position="733"/>
    </location>
</feature>
<feature type="domain" description="PAC" evidence="9">
    <location>
        <begin position="935"/>
        <end position="987"/>
    </location>
</feature>
<name>A0ABR9D0H9_9GAMM</name>
<evidence type="ECO:0000256" key="5">
    <source>
        <dbReference type="ARBA" id="ARBA00022777"/>
    </source>
</evidence>
<feature type="domain" description="PAC" evidence="9">
    <location>
        <begin position="160"/>
        <end position="215"/>
    </location>
</feature>
<dbReference type="InterPro" id="IPR036890">
    <property type="entry name" value="HATPase_C_sf"/>
</dbReference>
<evidence type="ECO:0000313" key="10">
    <source>
        <dbReference type="EMBL" id="MBD9356505.1"/>
    </source>
</evidence>
<feature type="transmembrane region" description="Helical" evidence="6">
    <location>
        <begin position="35"/>
        <end position="53"/>
    </location>
</feature>
<protein>
    <recommendedName>
        <fullName evidence="2">histidine kinase</fullName>
        <ecNumber evidence="2">2.7.13.3</ecNumber>
    </recommendedName>
</protein>
<dbReference type="Pfam" id="PF08448">
    <property type="entry name" value="PAS_4"/>
    <property type="match status" value="3"/>
</dbReference>
<organism evidence="10 11">
    <name type="scientific">Methylomonas albis</name>
    <dbReference type="NCBI Taxonomy" id="1854563"/>
    <lineage>
        <taxon>Bacteria</taxon>
        <taxon>Pseudomonadati</taxon>
        <taxon>Pseudomonadota</taxon>
        <taxon>Gammaproteobacteria</taxon>
        <taxon>Methylococcales</taxon>
        <taxon>Methylococcaceae</taxon>
        <taxon>Methylomonas</taxon>
    </lineage>
</organism>
<dbReference type="InterPro" id="IPR004358">
    <property type="entry name" value="Sig_transdc_His_kin-like_C"/>
</dbReference>
<feature type="domain" description="PAS" evidence="8">
    <location>
        <begin position="469"/>
        <end position="539"/>
    </location>
</feature>
<dbReference type="InterPro" id="IPR005467">
    <property type="entry name" value="His_kinase_dom"/>
</dbReference>
<evidence type="ECO:0000259" key="8">
    <source>
        <dbReference type="PROSITE" id="PS50112"/>
    </source>
</evidence>
<keyword evidence="5" id="KW-0418">Kinase</keyword>
<evidence type="ECO:0000256" key="2">
    <source>
        <dbReference type="ARBA" id="ARBA00012438"/>
    </source>
</evidence>
<keyword evidence="6" id="KW-1133">Transmembrane helix</keyword>
<feature type="transmembrane region" description="Helical" evidence="6">
    <location>
        <begin position="60"/>
        <end position="80"/>
    </location>
</feature>
<accession>A0ABR9D0H9</accession>
<gene>
    <name evidence="10" type="ORF">IE877_11500</name>
</gene>
<dbReference type="PANTHER" id="PTHR43304:SF1">
    <property type="entry name" value="PAC DOMAIN-CONTAINING PROTEIN"/>
    <property type="match status" value="1"/>
</dbReference>
<keyword evidence="11" id="KW-1185">Reference proteome</keyword>
<keyword evidence="6" id="KW-0812">Transmembrane</keyword>
<evidence type="ECO:0000313" key="11">
    <source>
        <dbReference type="Proteomes" id="UP000652176"/>
    </source>
</evidence>
<dbReference type="PROSITE" id="PS50109">
    <property type="entry name" value="HIS_KIN"/>
    <property type="match status" value="1"/>
</dbReference>
<dbReference type="InterPro" id="IPR013656">
    <property type="entry name" value="PAS_4"/>
</dbReference>
<dbReference type="InterPro" id="IPR000014">
    <property type="entry name" value="PAS"/>
</dbReference>
<keyword evidence="6" id="KW-0472">Membrane</keyword>
<dbReference type="SUPFAM" id="SSF55785">
    <property type="entry name" value="PYP-like sensor domain (PAS domain)"/>
    <property type="match status" value="7"/>
</dbReference>
<dbReference type="SUPFAM" id="SSF55874">
    <property type="entry name" value="ATPase domain of HSP90 chaperone/DNA topoisomerase II/histidine kinase"/>
    <property type="match status" value="1"/>
</dbReference>
<dbReference type="Gene3D" id="1.10.287.130">
    <property type="match status" value="1"/>
</dbReference>
<dbReference type="SMART" id="SM00091">
    <property type="entry name" value="PAS"/>
    <property type="match status" value="6"/>
</dbReference>
<dbReference type="Pfam" id="PF08447">
    <property type="entry name" value="PAS_3"/>
    <property type="match status" value="4"/>
</dbReference>
<evidence type="ECO:0000256" key="6">
    <source>
        <dbReference type="SAM" id="Phobius"/>
    </source>
</evidence>
<dbReference type="SMART" id="SM00388">
    <property type="entry name" value="HisKA"/>
    <property type="match status" value="1"/>
</dbReference>
<evidence type="ECO:0000256" key="4">
    <source>
        <dbReference type="ARBA" id="ARBA00022679"/>
    </source>
</evidence>
<feature type="domain" description="Histidine kinase" evidence="7">
    <location>
        <begin position="1006"/>
        <end position="1225"/>
    </location>
</feature>
<evidence type="ECO:0000256" key="3">
    <source>
        <dbReference type="ARBA" id="ARBA00022553"/>
    </source>
</evidence>
<comment type="caution">
    <text evidence="10">The sequence shown here is derived from an EMBL/GenBank/DDBJ whole genome shotgun (WGS) entry which is preliminary data.</text>
</comment>
<sequence>MATIYLQVIGERAAFLLFFFGIIQVSFWLGLYPGLLAAILSLSAVNLFVLFPQTIATGDLVILNAGFCFVSVVMVFTTSFHRQLAQTLWESRQDLAHAQLVGQIGSWRLNVARNELIWSDENHRIFGIPKGTPMTYETFLAIVHPDDRQYVDHMWQACLRGAPYDIEHRVVVGGKVKWVREKAVLEFNNKDKLLGGFGTTQDITQRMGLQDQLAKVAASAPGLICSFRLRSDGSACMPYASPVIESVYGLGVEIVSQDFNPVFARIHPDDIGHIHASIAESARSQQPWHDTYRYNHPTKGEVWHEGHSLPIQEADGGTLWHGYVHDATERINAEKALQERIDRYELVLNGAQDAIWDWDVPNRRVNYSSRWKALRGYTEHEIGNGEEEWSNAIHPDDLERILASVQRHFTGETPVFSEEYRIRCKDGSWKWVLDRGIARKDGNGKVMRMAGSESDITVRKLGEKALRDRENELRLIMDTTPALISYLDLDFRYLRVNATYEKWFDMSAEQIVGREAEDVLGIEAWQLVGPYLQRARRGEQVSFDQQIPYANKANRWVHATYMPNVDAEGVIRGIVVHVFDIEERVMSEHKITLLNQRLQQRVEEMQVIFNTAPIGLSIAHGTDGTHIRGNAAIERMLGLPPHSELSLKENSAVGICVTQNGAKLAFEDSPMQRAIRGEIISNQTVEILLPNYRVVTALCNATPLLSDEGKPRGAVGAFLDITSLRHAEQALAKSQLQLRLLVEQAPLSIAMFDTNMNFLVTSRRWVKEFGQNFDDLAGRNHYVVNPDLPMVWKQVHQRVLSGEFLSNNDDLWVQADGSRHWYNWAAHPWTDTSGNIGGIIITSDDVTVRRKAELELLNSEARLALIVDQVKAGYWDWDLIDRQLFLSPEAKQQLGFTDSDIPKRRAEWEERLHPDDRAFVLKLVDEHLTGLQPYYEAQFQFRHSDGGYRWFHSRSILLSDLNNRPYRVLGMNLDITEYMKQKQLSGRREKVEQSFRLYVAMQTAAAIAHELNQPLAAIASYADVALHLMQIDSYNQKKLAQLVENCSTQAQRAGNVIRQLLAQLQKEEIPNEAFDINLAIREAIELVNVDEFAHGVTVVTNLAADLPPVLANGLQVQKVLINLLRNGLDAMQEHGKTADTIAIISGRSVLDASMVQVTVRDSGKGAVDSASLRKIFRPFYTTKPKGLGMGLAISRSLIVAHGGKMWAEQNAGQGLSIHFTLPFAE</sequence>
<dbReference type="Proteomes" id="UP000652176">
    <property type="component" value="Unassembled WGS sequence"/>
</dbReference>
<dbReference type="SUPFAM" id="SSF47384">
    <property type="entry name" value="Homodimeric domain of signal transducing histidine kinase"/>
    <property type="match status" value="1"/>
</dbReference>
<dbReference type="InterPro" id="IPR000700">
    <property type="entry name" value="PAS-assoc_C"/>
</dbReference>
<dbReference type="SMART" id="SM00387">
    <property type="entry name" value="HATPase_c"/>
    <property type="match status" value="1"/>
</dbReference>
<dbReference type="EMBL" id="JACXSS010000001">
    <property type="protein sequence ID" value="MBD9356505.1"/>
    <property type="molecule type" value="Genomic_DNA"/>
</dbReference>
<dbReference type="CDD" id="cd00130">
    <property type="entry name" value="PAS"/>
    <property type="match status" value="4"/>
</dbReference>
<dbReference type="NCBIfam" id="TIGR00229">
    <property type="entry name" value="sensory_box"/>
    <property type="match status" value="4"/>
</dbReference>
<evidence type="ECO:0000256" key="1">
    <source>
        <dbReference type="ARBA" id="ARBA00000085"/>
    </source>
</evidence>
<dbReference type="PROSITE" id="PS50113">
    <property type="entry name" value="PAC"/>
    <property type="match status" value="5"/>
</dbReference>
<reference evidence="10 11" key="1">
    <citation type="submission" date="2020-09" db="EMBL/GenBank/DDBJ databases">
        <title>Methylomonas albis sp. nov. and Methylomonas fluvii sp. nov.: Two cold-adapted methanotrophs from the River Elbe and an amended description of Methylovulum psychrotolerans strain Eb1.</title>
        <authorList>
            <person name="Bussmann I.K."/>
            <person name="Klings K.-W."/>
            <person name="Warnstedt J."/>
            <person name="Hoppert M."/>
            <person name="Saborowski A."/>
            <person name="Horn F."/>
            <person name="Liebner S."/>
        </authorList>
    </citation>
    <scope>NUCLEOTIDE SEQUENCE [LARGE SCALE GENOMIC DNA]</scope>
    <source>
        <strain evidence="10 11">EbA</strain>
    </source>
</reference>
<dbReference type="InterPro" id="IPR035965">
    <property type="entry name" value="PAS-like_dom_sf"/>
</dbReference>
<dbReference type="InterPro" id="IPR052162">
    <property type="entry name" value="Sensor_kinase/Photoreceptor"/>
</dbReference>
<dbReference type="Gene3D" id="3.30.450.20">
    <property type="entry name" value="PAS domain"/>
    <property type="match status" value="7"/>
</dbReference>
<evidence type="ECO:0000259" key="7">
    <source>
        <dbReference type="PROSITE" id="PS50109"/>
    </source>
</evidence>
<keyword evidence="4" id="KW-0808">Transferase</keyword>
<proteinExistence type="predicted"/>
<dbReference type="CDD" id="cd00082">
    <property type="entry name" value="HisKA"/>
    <property type="match status" value="1"/>
</dbReference>
<comment type="catalytic activity">
    <reaction evidence="1">
        <text>ATP + protein L-histidine = ADP + protein N-phospho-L-histidine.</text>
        <dbReference type="EC" id="2.7.13.3"/>
    </reaction>
</comment>
<dbReference type="InterPro" id="IPR013655">
    <property type="entry name" value="PAS_fold_3"/>
</dbReference>
<feature type="domain" description="PAS" evidence="8">
    <location>
        <begin position="340"/>
        <end position="412"/>
    </location>
</feature>
<dbReference type="SMART" id="SM00086">
    <property type="entry name" value="PAC"/>
    <property type="match status" value="7"/>
</dbReference>
<feature type="domain" description="PAC" evidence="9">
    <location>
        <begin position="806"/>
        <end position="858"/>
    </location>
</feature>
<keyword evidence="3" id="KW-0597">Phosphoprotein</keyword>
<dbReference type="PRINTS" id="PR00344">
    <property type="entry name" value="BCTRLSENSOR"/>
</dbReference>
<dbReference type="InterPro" id="IPR001610">
    <property type="entry name" value="PAC"/>
</dbReference>
<dbReference type="PANTHER" id="PTHR43304">
    <property type="entry name" value="PHYTOCHROME-LIKE PROTEIN CPH1"/>
    <property type="match status" value="1"/>
</dbReference>
<feature type="domain" description="PAS" evidence="8">
    <location>
        <begin position="859"/>
        <end position="931"/>
    </location>
</feature>
<feature type="domain" description="PAC" evidence="9">
    <location>
        <begin position="416"/>
        <end position="468"/>
    </location>
</feature>
<dbReference type="PROSITE" id="PS50112">
    <property type="entry name" value="PAS"/>
    <property type="match status" value="3"/>
</dbReference>